<dbReference type="AlphaFoldDB" id="A0AAP7IAV7"/>
<name>A0AAP7IAV7_9STAP</name>
<protein>
    <submittedName>
        <fullName evidence="1">Uncharacterized protein</fullName>
    </submittedName>
</protein>
<accession>A0AAP7IAV7</accession>
<evidence type="ECO:0000313" key="2">
    <source>
        <dbReference type="Proteomes" id="UP000095464"/>
    </source>
</evidence>
<sequence length="107" mass="13046">MYAALMIPLKRRWLVSKLMNNYSTYSVKSWEWLFFWSLLLNNHLVIINRNLRYERLINHVDVFDYISLLNWLDKINITKPYVIIRKIKSGFHSYMSVNFKNDAVKQM</sequence>
<proteinExistence type="predicted"/>
<organism evidence="1 2">
    <name type="scientific">Staphylococcus equorum</name>
    <dbReference type="NCBI Taxonomy" id="246432"/>
    <lineage>
        <taxon>Bacteria</taxon>
        <taxon>Bacillati</taxon>
        <taxon>Bacillota</taxon>
        <taxon>Bacilli</taxon>
        <taxon>Bacillales</taxon>
        <taxon>Staphylococcaceae</taxon>
        <taxon>Staphylococcus</taxon>
    </lineage>
</organism>
<dbReference type="EMBL" id="LNPX01000074">
    <property type="protein sequence ID" value="OEK50881.1"/>
    <property type="molecule type" value="Genomic_DNA"/>
</dbReference>
<comment type="caution">
    <text evidence="1">The sequence shown here is derived from an EMBL/GenBank/DDBJ whole genome shotgun (WGS) entry which is preliminary data.</text>
</comment>
<evidence type="ECO:0000313" key="1">
    <source>
        <dbReference type="EMBL" id="OEK50881.1"/>
    </source>
</evidence>
<gene>
    <name evidence="1" type="ORF">ASS94_14635</name>
</gene>
<dbReference type="Proteomes" id="UP000095464">
    <property type="component" value="Unassembled WGS sequence"/>
</dbReference>
<reference evidence="2" key="1">
    <citation type="submission" date="2015-11" db="EMBL/GenBank/DDBJ databases">
        <title>Genomic diversity of Staphylococcus saprophyticus strains from urinary tract infections, animal surfaces, and fermented foods.</title>
        <authorList>
            <person name="Wolfe B.E."/>
        </authorList>
    </citation>
    <scope>NUCLEOTIDE SEQUENCE [LARGE SCALE GENOMIC DNA]</scope>
    <source>
        <strain evidence="2">738_7</strain>
    </source>
</reference>